<gene>
    <name evidence="1" type="ORF">ACFP1B_02930</name>
</gene>
<protein>
    <submittedName>
        <fullName evidence="1">Uncharacterized protein</fullName>
    </submittedName>
</protein>
<dbReference type="InterPro" id="IPR008930">
    <property type="entry name" value="Terpenoid_cyclase/PrenylTrfase"/>
</dbReference>
<accession>A0ABW1GFJ8</accession>
<evidence type="ECO:0000313" key="1">
    <source>
        <dbReference type="EMBL" id="MFC5912397.1"/>
    </source>
</evidence>
<dbReference type="RefSeq" id="WP_344517278.1">
    <property type="nucleotide sequence ID" value="NZ_BAAATU010000062.1"/>
</dbReference>
<dbReference type="SUPFAM" id="SSF48239">
    <property type="entry name" value="Terpenoid cyclases/Protein prenyltransferases"/>
    <property type="match status" value="2"/>
</dbReference>
<keyword evidence="2" id="KW-1185">Reference proteome</keyword>
<comment type="caution">
    <text evidence="1">The sequence shown here is derived from an EMBL/GenBank/DDBJ whole genome shotgun (WGS) entry which is preliminary data.</text>
</comment>
<evidence type="ECO:0000313" key="2">
    <source>
        <dbReference type="Proteomes" id="UP001596200"/>
    </source>
</evidence>
<proteinExistence type="predicted"/>
<organism evidence="1 2">
    <name type="scientific">Streptomyces pulveraceus</name>
    <dbReference type="NCBI Taxonomy" id="68258"/>
    <lineage>
        <taxon>Bacteria</taxon>
        <taxon>Bacillati</taxon>
        <taxon>Actinomycetota</taxon>
        <taxon>Actinomycetes</taxon>
        <taxon>Kitasatosporales</taxon>
        <taxon>Streptomycetaceae</taxon>
        <taxon>Streptomyces</taxon>
    </lineage>
</organism>
<dbReference type="Proteomes" id="UP001596200">
    <property type="component" value="Unassembled WGS sequence"/>
</dbReference>
<reference evidence="2" key="1">
    <citation type="journal article" date="2019" name="Int. J. Syst. Evol. Microbiol.">
        <title>The Global Catalogue of Microorganisms (GCM) 10K type strain sequencing project: providing services to taxonomists for standard genome sequencing and annotation.</title>
        <authorList>
            <consortium name="The Broad Institute Genomics Platform"/>
            <consortium name="The Broad Institute Genome Sequencing Center for Infectious Disease"/>
            <person name="Wu L."/>
            <person name="Ma J."/>
        </authorList>
    </citation>
    <scope>NUCLEOTIDE SEQUENCE [LARGE SCALE GENOMIC DNA]</scope>
    <source>
        <strain evidence="2">JCM 4147</strain>
    </source>
</reference>
<dbReference type="EMBL" id="JBHSPU010000002">
    <property type="protein sequence ID" value="MFC5912397.1"/>
    <property type="molecule type" value="Genomic_DNA"/>
</dbReference>
<name>A0ABW1GFJ8_9ACTN</name>
<sequence>MKSADVGLAAFETRAGKAARTLLHNQGHDGGWGLTLTSVSSIVNTSEVLPILRAAGIAGQPVRQALDFLTGAIPEHSRPRPKGGRGEHTRFIAFGLAGLLSHPRFFHHDGVAEIVAWCVGWLEDHRVDHGWPEVLGLDDTSLHQTALVVHRLAELRDALHDFGPGVLLPGGVETTSLLERVVPLIDHGVYGLLYHRRGSGAWGWRTYIDTEPSPSKTALCLLALSAVCAGTGPGGEPAYRDDLRETGGVHGSVQQKRLSAVVAEAGQWLLYNHHRWETFVEDDTDVQGTAWEHMAYALCAQAAVRGGASPRDARLAKAWKLMNDLWDPEAGLWNEPGASGRRATIRAAYYTVSAHEEATQRLARMNLADSISEDVSETSAEMVIVHVALGPGRTVLVRARDREGSVACELSERLFDVVKVVHDAPEAGLTTERIAATLYVAPSSVPKYVQRLNQAVSAAFGGAPARLLLAGTVDGNGGYRLAGRQATTYDVARSPATG</sequence>